<keyword evidence="4 6" id="KW-1133">Transmembrane helix</keyword>
<dbReference type="AlphaFoldDB" id="A0A2H0VHW2"/>
<dbReference type="GO" id="GO:0016020">
    <property type="term" value="C:membrane"/>
    <property type="evidence" value="ECO:0007669"/>
    <property type="project" value="UniProtKB-SubCell"/>
</dbReference>
<evidence type="ECO:0000256" key="5">
    <source>
        <dbReference type="ARBA" id="ARBA00023136"/>
    </source>
</evidence>
<keyword evidence="3 6" id="KW-0812">Transmembrane</keyword>
<feature type="domain" description="Cytochrome C biogenesis protein transmembrane" evidence="7">
    <location>
        <begin position="10"/>
        <end position="232"/>
    </location>
</feature>
<comment type="similarity">
    <text evidence="2">Belongs to the DsbD family.</text>
</comment>
<reference evidence="9" key="1">
    <citation type="submission" date="2017-09" db="EMBL/GenBank/DDBJ databases">
        <title>Depth-based differentiation of microbial function through sediment-hosted aquifers and enrichment of novel symbionts in the deep terrestrial subsurface.</title>
        <authorList>
            <person name="Probst A.J."/>
            <person name="Ladd B."/>
            <person name="Jarett J.K."/>
            <person name="Geller-Mcgrath D.E."/>
            <person name="Sieber C.M.K."/>
            <person name="Emerson J.B."/>
            <person name="Anantharaman K."/>
            <person name="Thomas B.C."/>
            <person name="Malmstrom R."/>
            <person name="Stieglmeier M."/>
            <person name="Klingl A."/>
            <person name="Woyke T."/>
            <person name="Ryan C.M."/>
            <person name="Banfield J.F."/>
        </authorList>
    </citation>
    <scope>NUCLEOTIDE SEQUENCE [LARGE SCALE GENOMIC DNA]</scope>
</reference>
<dbReference type="PANTHER" id="PTHR31272:SF4">
    <property type="entry name" value="CYTOCHROME C-TYPE BIOGENESIS PROTEIN HI_1454-RELATED"/>
    <property type="match status" value="1"/>
</dbReference>
<evidence type="ECO:0000313" key="9">
    <source>
        <dbReference type="Proteomes" id="UP000230776"/>
    </source>
</evidence>
<feature type="transmembrane region" description="Helical" evidence="6">
    <location>
        <begin position="211"/>
        <end position="231"/>
    </location>
</feature>
<accession>A0A2H0VHW2</accession>
<comment type="subcellular location">
    <subcellularLocation>
        <location evidence="1">Membrane</location>
        <topology evidence="1">Multi-pass membrane protein</topology>
    </subcellularLocation>
</comment>
<dbReference type="InterPro" id="IPR003834">
    <property type="entry name" value="Cyt_c_assmbl_TM_dom"/>
</dbReference>
<feature type="transmembrane region" description="Helical" evidence="6">
    <location>
        <begin position="178"/>
        <end position="199"/>
    </location>
</feature>
<dbReference type="Pfam" id="PF02683">
    <property type="entry name" value="DsbD_TM"/>
    <property type="match status" value="1"/>
</dbReference>
<comment type="caution">
    <text evidence="8">The sequence shown here is derived from an EMBL/GenBank/DDBJ whole genome shotgun (WGS) entry which is preliminary data.</text>
</comment>
<gene>
    <name evidence="8" type="ORF">COT88_00155</name>
</gene>
<dbReference type="GO" id="GO:0017004">
    <property type="term" value="P:cytochrome complex assembly"/>
    <property type="evidence" value="ECO:0007669"/>
    <property type="project" value="InterPro"/>
</dbReference>
<dbReference type="EMBL" id="PFAG01000003">
    <property type="protein sequence ID" value="PIR98671.1"/>
    <property type="molecule type" value="Genomic_DNA"/>
</dbReference>
<organism evidence="8 9">
    <name type="scientific">Candidatus Colwellbacteria bacterium CG10_big_fil_rev_8_21_14_0_10_41_28</name>
    <dbReference type="NCBI Taxonomy" id="1974539"/>
    <lineage>
        <taxon>Bacteria</taxon>
        <taxon>Candidatus Colwelliibacteriota</taxon>
    </lineage>
</organism>
<evidence type="ECO:0000313" key="8">
    <source>
        <dbReference type="EMBL" id="PIR98671.1"/>
    </source>
</evidence>
<protein>
    <submittedName>
        <fullName evidence="8">Cytochrome C biogenesis protein</fullName>
    </submittedName>
</protein>
<evidence type="ECO:0000256" key="4">
    <source>
        <dbReference type="ARBA" id="ARBA00022989"/>
    </source>
</evidence>
<dbReference type="Proteomes" id="UP000230776">
    <property type="component" value="Unassembled WGS sequence"/>
</dbReference>
<evidence type="ECO:0000256" key="3">
    <source>
        <dbReference type="ARBA" id="ARBA00022692"/>
    </source>
</evidence>
<feature type="transmembrane region" description="Helical" evidence="6">
    <location>
        <begin position="6"/>
        <end position="37"/>
    </location>
</feature>
<name>A0A2H0VHW2_9BACT</name>
<dbReference type="PANTHER" id="PTHR31272">
    <property type="entry name" value="CYTOCHROME C-TYPE BIOGENESIS PROTEIN HI_1454-RELATED"/>
    <property type="match status" value="1"/>
</dbReference>
<proteinExistence type="inferred from homology"/>
<feature type="transmembrane region" description="Helical" evidence="6">
    <location>
        <begin position="142"/>
        <end position="166"/>
    </location>
</feature>
<feature type="transmembrane region" description="Helical" evidence="6">
    <location>
        <begin position="58"/>
        <end position="80"/>
    </location>
</feature>
<keyword evidence="5 6" id="KW-0472">Membrane</keyword>
<evidence type="ECO:0000256" key="2">
    <source>
        <dbReference type="ARBA" id="ARBA00006143"/>
    </source>
</evidence>
<sequence length="258" mass="27724">MLDVSTVSLIIPALIAGILTFLAPCTLPLVPGYLGFISGASLEDLKDPKKAKVARWKIFSNAILYVFGFSSVFIILGSLFGLGGVSLAAYRLWLSRIGGIFVIIFGLFMLDVFKFQGFNFLEKLGSSRILKSLKPGTPSSSFIFGATFAFGWTPCVGPILGTILTLAASSTSVAQGAFLLSVFSLGLAIPFLLIALGIGSASKYINKISKYLNIVSIIGGIFLIFLGILLLTDSMSLFLSYSYKALEFINYEALLDYL</sequence>
<evidence type="ECO:0000259" key="7">
    <source>
        <dbReference type="Pfam" id="PF02683"/>
    </source>
</evidence>
<dbReference type="InterPro" id="IPR051790">
    <property type="entry name" value="Cytochrome_c-biogenesis_DsbD"/>
</dbReference>
<evidence type="ECO:0000256" key="1">
    <source>
        <dbReference type="ARBA" id="ARBA00004141"/>
    </source>
</evidence>
<evidence type="ECO:0000256" key="6">
    <source>
        <dbReference type="SAM" id="Phobius"/>
    </source>
</evidence>